<proteinExistence type="predicted"/>
<dbReference type="OrthoDB" id="9815602at2"/>
<comment type="caution">
    <text evidence="3">The sequence shown here is derived from an EMBL/GenBank/DDBJ whole genome shotgun (WGS) entry which is preliminary data.</text>
</comment>
<evidence type="ECO:0000259" key="2">
    <source>
        <dbReference type="Pfam" id="PF09084"/>
    </source>
</evidence>
<evidence type="ECO:0000313" key="4">
    <source>
        <dbReference type="Proteomes" id="UP000234775"/>
    </source>
</evidence>
<dbReference type="PANTHER" id="PTHR30024">
    <property type="entry name" value="ALIPHATIC SULFONATES-BINDING PROTEIN-RELATED"/>
    <property type="match status" value="1"/>
</dbReference>
<feature type="signal peptide" evidence="1">
    <location>
        <begin position="1"/>
        <end position="21"/>
    </location>
</feature>
<keyword evidence="1" id="KW-0732">Signal</keyword>
<dbReference type="EMBL" id="PKGZ01000003">
    <property type="protein sequence ID" value="PKY91484.1"/>
    <property type="molecule type" value="Genomic_DNA"/>
</dbReference>
<protein>
    <submittedName>
        <fullName evidence="3">Metal ABC transporter substrate-binding protein</fullName>
    </submittedName>
</protein>
<dbReference type="AlphaFoldDB" id="A0A2I1K775"/>
<sequence>MKTIGVIFGVLLLSVTLSACGKSSNAVKPYRIGVLRINDNIPLYVGEAEDFFKKEGVPIEIVEFNSTVDQQNAMEAGELDGVTTDLIVGALFKKGNCDVRAVATCLGATQEEGRFLVVSSPKSNLVDPKDLPHKPLAIAENTMMEYLVDQYSKELGMDPKDLQKVQFPKLLLRLESVLAGKDIQAAILPDPLAEIAVKNGAHVLIDDTKLKENYSQSVLLLSEKRIKEDKEGVHKFLTAYQKAEKALNENPDKYKDLAIEKANIPSQLANDYKVPHFTPQALPSEKDVERIMNWMLEKKLLDKPYSYEEMVYNGF</sequence>
<dbReference type="SUPFAM" id="SSF53850">
    <property type="entry name" value="Periplasmic binding protein-like II"/>
    <property type="match status" value="1"/>
</dbReference>
<dbReference type="Proteomes" id="UP000234775">
    <property type="component" value="Unassembled WGS sequence"/>
</dbReference>
<dbReference type="Pfam" id="PF09084">
    <property type="entry name" value="NMT1"/>
    <property type="match status" value="1"/>
</dbReference>
<feature type="chain" id="PRO_5014161393" evidence="1">
    <location>
        <begin position="22"/>
        <end position="315"/>
    </location>
</feature>
<evidence type="ECO:0000256" key="1">
    <source>
        <dbReference type="SAM" id="SignalP"/>
    </source>
</evidence>
<reference evidence="3 4" key="1">
    <citation type="submission" date="2017-12" db="EMBL/GenBank/DDBJ databases">
        <title>Phylogenetic diversity of female urinary microbiome.</title>
        <authorList>
            <person name="Thomas-White K."/>
            <person name="Wolfe A.J."/>
        </authorList>
    </citation>
    <scope>NUCLEOTIDE SEQUENCE [LARGE SCALE GENOMIC DNA]</scope>
    <source>
        <strain evidence="3 4">UMB0844</strain>
    </source>
</reference>
<accession>A0A2I1K775</accession>
<keyword evidence="4" id="KW-1185">Reference proteome</keyword>
<dbReference type="PANTHER" id="PTHR30024:SF42">
    <property type="entry name" value="ALIPHATIC SULFONATES-BINDING PROTEIN-RELATED"/>
    <property type="match status" value="1"/>
</dbReference>
<dbReference type="Gene3D" id="3.40.190.10">
    <property type="entry name" value="Periplasmic binding protein-like II"/>
    <property type="match status" value="2"/>
</dbReference>
<dbReference type="InterPro" id="IPR015168">
    <property type="entry name" value="SsuA/THI5"/>
</dbReference>
<name>A0A2I1K775_9LACT</name>
<gene>
    <name evidence="3" type="ORF">CYJ27_04950</name>
</gene>
<evidence type="ECO:0000313" key="3">
    <source>
        <dbReference type="EMBL" id="PKY91484.1"/>
    </source>
</evidence>
<dbReference type="PROSITE" id="PS51257">
    <property type="entry name" value="PROKAR_LIPOPROTEIN"/>
    <property type="match status" value="1"/>
</dbReference>
<feature type="domain" description="SsuA/THI5-like" evidence="2">
    <location>
        <begin position="40"/>
        <end position="253"/>
    </location>
</feature>
<organism evidence="3 4">
    <name type="scientific">Aerococcus christensenii</name>
    <dbReference type="NCBI Taxonomy" id="87541"/>
    <lineage>
        <taxon>Bacteria</taxon>
        <taxon>Bacillati</taxon>
        <taxon>Bacillota</taxon>
        <taxon>Bacilli</taxon>
        <taxon>Lactobacillales</taxon>
        <taxon>Aerococcaceae</taxon>
        <taxon>Aerococcus</taxon>
    </lineage>
</organism>